<dbReference type="VEuPathDB" id="FungiDB:ASPWEDRAFT_669505"/>
<sequence>MSVSNAAMWLLGSEGDFAVKEAPYSPRGPNDVVVRNVAVTINPMDWQIQDVGRNFRLKRNTLLYMAGEIFEVGEGVTTYKKGDRVMAKAHWISIPDPKYGAFQNYAICDAMTIALLPDHISLRRVVSFL</sequence>
<organism evidence="4 5">
    <name type="scientific">Aspergillus wentii DTO 134E9</name>
    <dbReference type="NCBI Taxonomy" id="1073089"/>
    <lineage>
        <taxon>Eukaryota</taxon>
        <taxon>Fungi</taxon>
        <taxon>Dikarya</taxon>
        <taxon>Ascomycota</taxon>
        <taxon>Pezizomycotina</taxon>
        <taxon>Eurotiomycetes</taxon>
        <taxon>Eurotiomycetidae</taxon>
        <taxon>Eurotiales</taxon>
        <taxon>Aspergillaceae</taxon>
        <taxon>Aspergillus</taxon>
        <taxon>Aspergillus subgen. Cremei</taxon>
    </lineage>
</organism>
<dbReference type="STRING" id="1073089.A0A1L9RC75"/>
<gene>
    <name evidence="4" type="ORF">ASPWEDRAFT_669505</name>
</gene>
<reference evidence="5" key="1">
    <citation type="journal article" date="2017" name="Genome Biol.">
        <title>Comparative genomics reveals high biological diversity and specific adaptations in the industrially and medically important fungal genus Aspergillus.</title>
        <authorList>
            <person name="de Vries R.P."/>
            <person name="Riley R."/>
            <person name="Wiebenga A."/>
            <person name="Aguilar-Osorio G."/>
            <person name="Amillis S."/>
            <person name="Uchima C.A."/>
            <person name="Anderluh G."/>
            <person name="Asadollahi M."/>
            <person name="Askin M."/>
            <person name="Barry K."/>
            <person name="Battaglia E."/>
            <person name="Bayram O."/>
            <person name="Benocci T."/>
            <person name="Braus-Stromeyer S.A."/>
            <person name="Caldana C."/>
            <person name="Canovas D."/>
            <person name="Cerqueira G.C."/>
            <person name="Chen F."/>
            <person name="Chen W."/>
            <person name="Choi C."/>
            <person name="Clum A."/>
            <person name="Dos Santos R.A."/>
            <person name="Damasio A.R."/>
            <person name="Diallinas G."/>
            <person name="Emri T."/>
            <person name="Fekete E."/>
            <person name="Flipphi M."/>
            <person name="Freyberg S."/>
            <person name="Gallo A."/>
            <person name="Gournas C."/>
            <person name="Habgood R."/>
            <person name="Hainaut M."/>
            <person name="Harispe M.L."/>
            <person name="Henrissat B."/>
            <person name="Hilden K.S."/>
            <person name="Hope R."/>
            <person name="Hossain A."/>
            <person name="Karabika E."/>
            <person name="Karaffa L."/>
            <person name="Karanyi Z."/>
            <person name="Krasevec N."/>
            <person name="Kuo A."/>
            <person name="Kusch H."/>
            <person name="LaButti K."/>
            <person name="Lagendijk E.L."/>
            <person name="Lapidus A."/>
            <person name="Levasseur A."/>
            <person name="Lindquist E."/>
            <person name="Lipzen A."/>
            <person name="Logrieco A.F."/>
            <person name="MacCabe A."/>
            <person name="Maekelae M.R."/>
            <person name="Malavazi I."/>
            <person name="Melin P."/>
            <person name="Meyer V."/>
            <person name="Mielnichuk N."/>
            <person name="Miskei M."/>
            <person name="Molnar A.P."/>
            <person name="Mule G."/>
            <person name="Ngan C.Y."/>
            <person name="Orejas M."/>
            <person name="Orosz E."/>
            <person name="Ouedraogo J.P."/>
            <person name="Overkamp K.M."/>
            <person name="Park H.-S."/>
            <person name="Perrone G."/>
            <person name="Piumi F."/>
            <person name="Punt P.J."/>
            <person name="Ram A.F."/>
            <person name="Ramon A."/>
            <person name="Rauscher S."/>
            <person name="Record E."/>
            <person name="Riano-Pachon D.M."/>
            <person name="Robert V."/>
            <person name="Roehrig J."/>
            <person name="Ruller R."/>
            <person name="Salamov A."/>
            <person name="Salih N.S."/>
            <person name="Samson R.A."/>
            <person name="Sandor E."/>
            <person name="Sanguinetti M."/>
            <person name="Schuetze T."/>
            <person name="Sepcic K."/>
            <person name="Shelest E."/>
            <person name="Sherlock G."/>
            <person name="Sophianopoulou V."/>
            <person name="Squina F.M."/>
            <person name="Sun H."/>
            <person name="Susca A."/>
            <person name="Todd R.B."/>
            <person name="Tsang A."/>
            <person name="Unkles S.E."/>
            <person name="van de Wiele N."/>
            <person name="van Rossen-Uffink D."/>
            <person name="Oliveira J.V."/>
            <person name="Vesth T.C."/>
            <person name="Visser J."/>
            <person name="Yu J.-H."/>
            <person name="Zhou M."/>
            <person name="Andersen M.R."/>
            <person name="Archer D.B."/>
            <person name="Baker S.E."/>
            <person name="Benoit I."/>
            <person name="Brakhage A.A."/>
            <person name="Braus G.H."/>
            <person name="Fischer R."/>
            <person name="Frisvad J.C."/>
            <person name="Goldman G.H."/>
            <person name="Houbraken J."/>
            <person name="Oakley B."/>
            <person name="Pocsi I."/>
            <person name="Scazzocchio C."/>
            <person name="Seiboth B."/>
            <person name="vanKuyk P.A."/>
            <person name="Wortman J."/>
            <person name="Dyer P.S."/>
            <person name="Grigoriev I.V."/>
        </authorList>
    </citation>
    <scope>NUCLEOTIDE SEQUENCE [LARGE SCALE GENOMIC DNA]</scope>
    <source>
        <strain evidence="5">DTO 134E9</strain>
    </source>
</reference>
<evidence type="ECO:0000313" key="4">
    <source>
        <dbReference type="EMBL" id="OJJ32525.1"/>
    </source>
</evidence>
<keyword evidence="5" id="KW-1185">Reference proteome</keyword>
<dbReference type="GO" id="GO:0016651">
    <property type="term" value="F:oxidoreductase activity, acting on NAD(P)H"/>
    <property type="evidence" value="ECO:0007669"/>
    <property type="project" value="InterPro"/>
</dbReference>
<evidence type="ECO:0000259" key="3">
    <source>
        <dbReference type="Pfam" id="PF08240"/>
    </source>
</evidence>
<dbReference type="PANTHER" id="PTHR45348:SF2">
    <property type="entry name" value="ZINC-TYPE ALCOHOL DEHYDROGENASE-LIKE PROTEIN C2E1P3.01"/>
    <property type="match status" value="1"/>
</dbReference>
<dbReference type="OrthoDB" id="48317at2759"/>
<evidence type="ECO:0000313" key="5">
    <source>
        <dbReference type="Proteomes" id="UP000184383"/>
    </source>
</evidence>
<name>A0A1L9RC75_ASPWE</name>
<dbReference type="Proteomes" id="UP000184383">
    <property type="component" value="Unassembled WGS sequence"/>
</dbReference>
<dbReference type="InterPro" id="IPR011032">
    <property type="entry name" value="GroES-like_sf"/>
</dbReference>
<dbReference type="EMBL" id="KV878215">
    <property type="protein sequence ID" value="OJJ32525.1"/>
    <property type="molecule type" value="Genomic_DNA"/>
</dbReference>
<dbReference type="Gene3D" id="3.90.180.10">
    <property type="entry name" value="Medium-chain alcohol dehydrogenases, catalytic domain"/>
    <property type="match status" value="1"/>
</dbReference>
<accession>A0A1L9RC75</accession>
<comment type="similarity">
    <text evidence="1">Belongs to the zinc-containing alcohol dehydrogenase family.</text>
</comment>
<dbReference type="PANTHER" id="PTHR45348">
    <property type="entry name" value="HYPOTHETICAL OXIDOREDUCTASE (EUROFUNG)"/>
    <property type="match status" value="1"/>
</dbReference>
<proteinExistence type="inferred from homology"/>
<evidence type="ECO:0000256" key="2">
    <source>
        <dbReference type="ARBA" id="ARBA00023002"/>
    </source>
</evidence>
<dbReference type="SUPFAM" id="SSF50129">
    <property type="entry name" value="GroES-like"/>
    <property type="match status" value="1"/>
</dbReference>
<dbReference type="RefSeq" id="XP_040686202.1">
    <property type="nucleotide sequence ID" value="XM_040838871.1"/>
</dbReference>
<dbReference type="InterPro" id="IPR047122">
    <property type="entry name" value="Trans-enoyl_RdTase-like"/>
</dbReference>
<keyword evidence="2" id="KW-0560">Oxidoreductase</keyword>
<evidence type="ECO:0000256" key="1">
    <source>
        <dbReference type="ARBA" id="ARBA00008072"/>
    </source>
</evidence>
<dbReference type="AlphaFoldDB" id="A0A1L9RC75"/>
<dbReference type="GeneID" id="63754719"/>
<dbReference type="InterPro" id="IPR013154">
    <property type="entry name" value="ADH-like_N"/>
</dbReference>
<feature type="domain" description="Alcohol dehydrogenase-like N-terminal" evidence="3">
    <location>
        <begin position="28"/>
        <end position="118"/>
    </location>
</feature>
<dbReference type="Pfam" id="PF08240">
    <property type="entry name" value="ADH_N"/>
    <property type="match status" value="1"/>
</dbReference>
<protein>
    <recommendedName>
        <fullName evidence="3">Alcohol dehydrogenase-like N-terminal domain-containing protein</fullName>
    </recommendedName>
</protein>